<dbReference type="Proteomes" id="UP000623010">
    <property type="component" value="Unassembled WGS sequence"/>
</dbReference>
<dbReference type="AlphaFoldDB" id="A0A918QW52"/>
<evidence type="ECO:0000313" key="2">
    <source>
        <dbReference type="Proteomes" id="UP000623010"/>
    </source>
</evidence>
<name>A0A918QW52_9ACTN</name>
<reference evidence="1" key="1">
    <citation type="journal article" date="2014" name="Int. J. Syst. Evol. Microbiol.">
        <title>Complete genome sequence of Corynebacterium casei LMG S-19264T (=DSM 44701T), isolated from a smear-ripened cheese.</title>
        <authorList>
            <consortium name="US DOE Joint Genome Institute (JGI-PGF)"/>
            <person name="Walter F."/>
            <person name="Albersmeier A."/>
            <person name="Kalinowski J."/>
            <person name="Ruckert C."/>
        </authorList>
    </citation>
    <scope>NUCLEOTIDE SEQUENCE</scope>
    <source>
        <strain evidence="1">JCM 5016</strain>
    </source>
</reference>
<keyword evidence="2" id="KW-1185">Reference proteome</keyword>
<reference evidence="1" key="2">
    <citation type="submission" date="2020-09" db="EMBL/GenBank/DDBJ databases">
        <authorList>
            <person name="Sun Q."/>
            <person name="Ohkuma M."/>
        </authorList>
    </citation>
    <scope>NUCLEOTIDE SEQUENCE</scope>
    <source>
        <strain evidence="1">JCM 5016</strain>
    </source>
</reference>
<dbReference type="EMBL" id="BMWH01000002">
    <property type="protein sequence ID" value="GGZ73322.1"/>
    <property type="molecule type" value="Genomic_DNA"/>
</dbReference>
<organism evidence="1 2">
    <name type="scientific">Streptomyces echinoruber</name>
    <dbReference type="NCBI Taxonomy" id="68898"/>
    <lineage>
        <taxon>Bacteria</taxon>
        <taxon>Bacillati</taxon>
        <taxon>Actinomycetota</taxon>
        <taxon>Actinomycetes</taxon>
        <taxon>Kitasatosporales</taxon>
        <taxon>Streptomycetaceae</taxon>
        <taxon>Streptomyces</taxon>
    </lineage>
</organism>
<gene>
    <name evidence="1" type="ORF">GCM10010389_08650</name>
</gene>
<evidence type="ECO:0000313" key="1">
    <source>
        <dbReference type="EMBL" id="GGZ73322.1"/>
    </source>
</evidence>
<comment type="caution">
    <text evidence="1">The sequence shown here is derived from an EMBL/GenBank/DDBJ whole genome shotgun (WGS) entry which is preliminary data.</text>
</comment>
<accession>A0A918QW52</accession>
<dbReference type="RefSeq" id="WP_190055929.1">
    <property type="nucleotide sequence ID" value="NZ_BMWH01000002.1"/>
</dbReference>
<proteinExistence type="predicted"/>
<protein>
    <recommendedName>
        <fullName evidence="3">Minor tail protein</fullName>
    </recommendedName>
</protein>
<evidence type="ECO:0008006" key="3">
    <source>
        <dbReference type="Google" id="ProtNLM"/>
    </source>
</evidence>
<sequence>MLTDYISVGGVEIANTARLREYLRTVGSPLDSGDDICACDTLTAGVLGDEPYTTPDDPASPAPWYDPDDPASAEFAGFLVLQVEGVDDFPVRRSVTTAVTGGGSLGPARVQPREIVVSGILLGATCCGVEFGLRFLTQALQGCTGSQCGGDCVTMYDCCPGEEMTPEQFNAAHRRTYRRVALTSGPAVTGRAGTGSCGGGRCSIGADIVSVEFTLTAATPWAYTDEVPLLDVNLPADDDSQCITWCLHDSTGACADGACRLAPCVDTQNLCADPSCVPPAPPVPTMPQTCFCQALATNAECYEIDLSNRSGWIDDVPVINVFAGTTDLRRLTISLYQRTAADEGLTCAQLAEKKRCDPYARWEVAFLPAGAELLLDGQTGRATMDCNRQCSTATTVYGRDGAPPTWPVLNCAEFCLCLETDAFVPPSPDASLSLSISGRA</sequence>